<proteinExistence type="predicted"/>
<evidence type="ECO:0000313" key="6">
    <source>
        <dbReference type="Proteomes" id="UP000594800"/>
    </source>
</evidence>
<dbReference type="AlphaFoldDB" id="A0A7S9LP18"/>
<dbReference type="KEGG" id="poz:I0K15_11425"/>
<evidence type="ECO:0000256" key="3">
    <source>
        <dbReference type="ARBA" id="ARBA00022842"/>
    </source>
</evidence>
<dbReference type="SUPFAM" id="SSF55811">
    <property type="entry name" value="Nudix"/>
    <property type="match status" value="1"/>
</dbReference>
<dbReference type="EMBL" id="CP064942">
    <property type="protein sequence ID" value="QPH52436.1"/>
    <property type="molecule type" value="Genomic_DNA"/>
</dbReference>
<evidence type="ECO:0000256" key="1">
    <source>
        <dbReference type="ARBA" id="ARBA00001946"/>
    </source>
</evidence>
<keyword evidence="6" id="KW-1185">Reference proteome</keyword>
<name>A0A7S9LP18_9RHOB</name>
<dbReference type="RefSeq" id="WP_196101650.1">
    <property type="nucleotide sequence ID" value="NZ_CP064942.1"/>
</dbReference>
<dbReference type="Pfam" id="PF00293">
    <property type="entry name" value="NUDIX"/>
    <property type="match status" value="1"/>
</dbReference>
<comment type="cofactor">
    <cofactor evidence="1">
        <name>Mg(2+)</name>
        <dbReference type="ChEBI" id="CHEBI:18420"/>
    </cofactor>
</comment>
<dbReference type="GO" id="GO:0016787">
    <property type="term" value="F:hydrolase activity"/>
    <property type="evidence" value="ECO:0007669"/>
    <property type="project" value="UniProtKB-KW"/>
</dbReference>
<dbReference type="PANTHER" id="PTHR43046:SF12">
    <property type="entry name" value="GDP-MANNOSE MANNOSYL HYDROLASE"/>
    <property type="match status" value="1"/>
</dbReference>
<evidence type="ECO:0000313" key="5">
    <source>
        <dbReference type="EMBL" id="QPH52436.1"/>
    </source>
</evidence>
<evidence type="ECO:0000259" key="4">
    <source>
        <dbReference type="PROSITE" id="PS51462"/>
    </source>
</evidence>
<protein>
    <submittedName>
        <fullName evidence="5">NUDIX hydrolase</fullName>
    </submittedName>
</protein>
<dbReference type="InterPro" id="IPR000086">
    <property type="entry name" value="NUDIX_hydrolase_dom"/>
</dbReference>
<keyword evidence="3" id="KW-0460">Magnesium</keyword>
<organism evidence="5 6">
    <name type="scientific">Pontivivens ytuae</name>
    <dbReference type="NCBI Taxonomy" id="2789856"/>
    <lineage>
        <taxon>Bacteria</taxon>
        <taxon>Pseudomonadati</taxon>
        <taxon>Pseudomonadota</taxon>
        <taxon>Alphaproteobacteria</taxon>
        <taxon>Rhodobacterales</taxon>
        <taxon>Paracoccaceae</taxon>
        <taxon>Pontivivens</taxon>
    </lineage>
</organism>
<dbReference type="PANTHER" id="PTHR43046">
    <property type="entry name" value="GDP-MANNOSE MANNOSYL HYDROLASE"/>
    <property type="match status" value="1"/>
</dbReference>
<reference evidence="5 6" key="1">
    <citation type="submission" date="2020-11" db="EMBL/GenBank/DDBJ databases">
        <title>Description of Pontivivens ytuae sp. nov. isolated from deep sea sediment of Mariana Trench.</title>
        <authorList>
            <person name="Wang Z."/>
            <person name="Sun Q.-L."/>
            <person name="Xu X.-D."/>
            <person name="Tang Y.-Z."/>
            <person name="Zhang J."/>
        </authorList>
    </citation>
    <scope>NUCLEOTIDE SEQUENCE [LARGE SCALE GENOMIC DNA]</scope>
    <source>
        <strain evidence="5 6">MT2928</strain>
    </source>
</reference>
<feature type="domain" description="Nudix hydrolase" evidence="4">
    <location>
        <begin position="3"/>
        <end position="131"/>
    </location>
</feature>
<gene>
    <name evidence="5" type="ORF">I0K15_11425</name>
</gene>
<dbReference type="Proteomes" id="UP000594800">
    <property type="component" value="Chromosome"/>
</dbReference>
<evidence type="ECO:0000256" key="2">
    <source>
        <dbReference type="ARBA" id="ARBA00022801"/>
    </source>
</evidence>
<dbReference type="Gene3D" id="3.90.79.10">
    <property type="entry name" value="Nucleoside Triphosphate Pyrophosphohydrolase"/>
    <property type="match status" value="1"/>
</dbReference>
<sequence length="144" mass="15957">MSGPRLAVRAVIVREGRLLLVNAYPGNRSRLCCAPGGGVEKHQSVHDNLIREVREETGLEIVPGRLLAVSEFHDPPRGFHQVELFYRAEAVGEVTLDDPEGVVNRHVWATEAEMAGLHVKPDVLRRIAFAEGEVLHDPLETIVE</sequence>
<dbReference type="PROSITE" id="PS51462">
    <property type="entry name" value="NUDIX"/>
    <property type="match status" value="1"/>
</dbReference>
<accession>A0A7S9LP18</accession>
<keyword evidence="2 5" id="KW-0378">Hydrolase</keyword>
<dbReference type="InterPro" id="IPR015797">
    <property type="entry name" value="NUDIX_hydrolase-like_dom_sf"/>
</dbReference>